<evidence type="ECO:0000313" key="3">
    <source>
        <dbReference type="Proteomes" id="UP001150904"/>
    </source>
</evidence>
<sequence length="294" mass="33095">MVGPSFGGRREQYKPRADGPFNQQVGYRPNYSTNGPGGEPGMRYNSRNCTNQNPNKNNHGSHHNHKNHKNNGNANSNNRNPGYHYQGGRNFHSNGNQAAGLPRFPRSGNADESYRPGNNFHRRVPPSGPRSYHGQDQGYNQNHPPGQHYGPREYRPNQHAQSQQGPRQYGYKASSHQNDQQFDGLKQGPNRRRRGGRNRCNNQIHPTPMQLPLLPPLPIPETSDYSFTDDLELFEEPIEPFVPILGPDGMYYDCDGDVIIEDAPETDIVQIVTEGTVEMAKITQSLLESITTWG</sequence>
<protein>
    <submittedName>
        <fullName evidence="2">Uncharacterized protein</fullName>
    </submittedName>
</protein>
<dbReference type="OrthoDB" id="10512079at2759"/>
<feature type="compositionally biased region" description="Basic residues" evidence="1">
    <location>
        <begin position="59"/>
        <end position="69"/>
    </location>
</feature>
<keyword evidence="3" id="KW-1185">Reference proteome</keyword>
<dbReference type="EMBL" id="JAPQKR010000004">
    <property type="protein sequence ID" value="KAJ5218895.1"/>
    <property type="molecule type" value="Genomic_DNA"/>
</dbReference>
<dbReference type="AlphaFoldDB" id="A0A9W9NFB4"/>
<accession>A0A9W9NFB4</accession>
<proteinExistence type="predicted"/>
<feature type="compositionally biased region" description="Basic and acidic residues" evidence="1">
    <location>
        <begin position="8"/>
        <end position="17"/>
    </location>
</feature>
<name>A0A9W9NFB4_9EURO</name>
<feature type="compositionally biased region" description="Low complexity" evidence="1">
    <location>
        <begin position="70"/>
        <end position="82"/>
    </location>
</feature>
<evidence type="ECO:0000313" key="2">
    <source>
        <dbReference type="EMBL" id="KAJ5218895.1"/>
    </source>
</evidence>
<reference evidence="2" key="1">
    <citation type="submission" date="2022-12" db="EMBL/GenBank/DDBJ databases">
        <authorList>
            <person name="Petersen C."/>
        </authorList>
    </citation>
    <scope>NUCLEOTIDE SEQUENCE</scope>
    <source>
        <strain evidence="2">IBT 15544</strain>
    </source>
</reference>
<organism evidence="2 3">
    <name type="scientific">Penicillium cinerascens</name>
    <dbReference type="NCBI Taxonomy" id="70096"/>
    <lineage>
        <taxon>Eukaryota</taxon>
        <taxon>Fungi</taxon>
        <taxon>Dikarya</taxon>
        <taxon>Ascomycota</taxon>
        <taxon>Pezizomycotina</taxon>
        <taxon>Eurotiomycetes</taxon>
        <taxon>Eurotiomycetidae</taxon>
        <taxon>Eurotiales</taxon>
        <taxon>Aspergillaceae</taxon>
        <taxon>Penicillium</taxon>
    </lineage>
</organism>
<comment type="caution">
    <text evidence="2">The sequence shown here is derived from an EMBL/GenBank/DDBJ whole genome shotgun (WGS) entry which is preliminary data.</text>
</comment>
<feature type="region of interest" description="Disordered" evidence="1">
    <location>
        <begin position="1"/>
        <end position="215"/>
    </location>
</feature>
<dbReference type="Proteomes" id="UP001150904">
    <property type="component" value="Unassembled WGS sequence"/>
</dbReference>
<reference evidence="2" key="2">
    <citation type="journal article" date="2023" name="IMA Fungus">
        <title>Comparative genomic study of the Penicillium genus elucidates a diverse pangenome and 15 lateral gene transfer events.</title>
        <authorList>
            <person name="Petersen C."/>
            <person name="Sorensen T."/>
            <person name="Nielsen M.R."/>
            <person name="Sondergaard T.E."/>
            <person name="Sorensen J.L."/>
            <person name="Fitzpatrick D.A."/>
            <person name="Frisvad J.C."/>
            <person name="Nielsen K.L."/>
        </authorList>
    </citation>
    <scope>NUCLEOTIDE SEQUENCE</scope>
    <source>
        <strain evidence="2">IBT 15544</strain>
    </source>
</reference>
<dbReference type="RefSeq" id="XP_058313468.1">
    <property type="nucleotide sequence ID" value="XM_058448057.1"/>
</dbReference>
<feature type="compositionally biased region" description="Polar residues" evidence="1">
    <location>
        <begin position="21"/>
        <end position="34"/>
    </location>
</feature>
<evidence type="ECO:0000256" key="1">
    <source>
        <dbReference type="SAM" id="MobiDB-lite"/>
    </source>
</evidence>
<feature type="compositionally biased region" description="Low complexity" evidence="1">
    <location>
        <begin position="198"/>
        <end position="212"/>
    </location>
</feature>
<dbReference type="GeneID" id="83175357"/>
<gene>
    <name evidence="2" type="ORF">N7498_000994</name>
</gene>